<dbReference type="SMART" id="SM00353">
    <property type="entry name" value="HLH"/>
    <property type="match status" value="1"/>
</dbReference>
<feature type="compositionally biased region" description="Low complexity" evidence="8">
    <location>
        <begin position="175"/>
        <end position="186"/>
    </location>
</feature>
<keyword evidence="5" id="KW-0238">DNA-binding</keyword>
<dbReference type="GO" id="GO:0005634">
    <property type="term" value="C:nucleus"/>
    <property type="evidence" value="ECO:0007669"/>
    <property type="project" value="TreeGrafter"/>
</dbReference>
<dbReference type="PROSITE" id="PS50888">
    <property type="entry name" value="BHLH"/>
    <property type="match status" value="1"/>
</dbReference>
<dbReference type="GeneTree" id="ENSGT00940000162170"/>
<dbReference type="STRING" id="7897.ENSLACP00000012112"/>
<keyword evidence="3" id="KW-0524">Neurogenesis</keyword>
<dbReference type="CDD" id="cd19716">
    <property type="entry name" value="bHLH_TS_NGN1_NeuroD3"/>
    <property type="match status" value="1"/>
</dbReference>
<dbReference type="GO" id="GO:0030900">
    <property type="term" value="P:forebrain development"/>
    <property type="evidence" value="ECO:0007669"/>
    <property type="project" value="TreeGrafter"/>
</dbReference>
<feature type="compositionally biased region" description="Polar residues" evidence="8">
    <location>
        <begin position="12"/>
        <end position="22"/>
    </location>
</feature>
<evidence type="ECO:0000256" key="4">
    <source>
        <dbReference type="ARBA" id="ARBA00023015"/>
    </source>
</evidence>
<evidence type="ECO:0000259" key="9">
    <source>
        <dbReference type="PROSITE" id="PS50888"/>
    </source>
</evidence>
<dbReference type="Ensembl" id="ENSLACT00000012204.1">
    <property type="protein sequence ID" value="ENSLACP00000012112.1"/>
    <property type="gene ID" value="ENSLACG00000010664.1"/>
</dbReference>
<proteinExistence type="predicted"/>
<dbReference type="GO" id="GO:0061564">
    <property type="term" value="P:axon development"/>
    <property type="evidence" value="ECO:0007669"/>
    <property type="project" value="TreeGrafter"/>
</dbReference>
<feature type="compositionally biased region" description="Low complexity" evidence="8">
    <location>
        <begin position="29"/>
        <end position="39"/>
    </location>
</feature>
<evidence type="ECO:0000313" key="11">
    <source>
        <dbReference type="Proteomes" id="UP000008672"/>
    </source>
</evidence>
<feature type="domain" description="BHLH" evidence="9">
    <location>
        <begin position="82"/>
        <end position="134"/>
    </location>
</feature>
<dbReference type="GO" id="GO:0045944">
    <property type="term" value="P:positive regulation of transcription by RNA polymerase II"/>
    <property type="evidence" value="ECO:0007669"/>
    <property type="project" value="TreeGrafter"/>
</dbReference>
<dbReference type="FunCoup" id="H3AR41">
    <property type="interactions" value="737"/>
</dbReference>
<protein>
    <submittedName>
        <fullName evidence="10">Neurogenin 1</fullName>
    </submittedName>
</protein>
<dbReference type="GO" id="GO:0070888">
    <property type="term" value="F:E-box binding"/>
    <property type="evidence" value="ECO:0007669"/>
    <property type="project" value="TreeGrafter"/>
</dbReference>
<dbReference type="InterPro" id="IPR011598">
    <property type="entry name" value="bHLH_dom"/>
</dbReference>
<dbReference type="KEGG" id="lcm:102353302"/>
<evidence type="ECO:0000256" key="2">
    <source>
        <dbReference type="ARBA" id="ARBA00022782"/>
    </source>
</evidence>
<dbReference type="PANTHER" id="PTHR19290">
    <property type="entry name" value="BASIC HELIX-LOOP-HELIX PROTEIN NEUROGENIN-RELATED"/>
    <property type="match status" value="1"/>
</dbReference>
<dbReference type="GO" id="GO:0000981">
    <property type="term" value="F:DNA-binding transcription factor activity, RNA polymerase II-specific"/>
    <property type="evidence" value="ECO:0007669"/>
    <property type="project" value="TreeGrafter"/>
</dbReference>
<dbReference type="SUPFAM" id="SSF47459">
    <property type="entry name" value="HLH, helix-loop-helix DNA-binding domain"/>
    <property type="match status" value="1"/>
</dbReference>
<dbReference type="OMA" id="EDYCYGP"/>
<gene>
    <name evidence="10" type="primary">NEUROG1</name>
</gene>
<keyword evidence="4" id="KW-0805">Transcription regulation</keyword>
<dbReference type="GeneID" id="102353302"/>
<keyword evidence="2" id="KW-0221">Differentiation</keyword>
<evidence type="ECO:0000256" key="8">
    <source>
        <dbReference type="SAM" id="MobiDB-lite"/>
    </source>
</evidence>
<dbReference type="Gene3D" id="4.10.280.10">
    <property type="entry name" value="Helix-loop-helix DNA-binding domain"/>
    <property type="match status" value="1"/>
</dbReference>
<dbReference type="InterPro" id="IPR050359">
    <property type="entry name" value="bHLH_transcription_factors"/>
</dbReference>
<dbReference type="FunFam" id="4.10.280.10:FF:000006">
    <property type="entry name" value="Neurogenic differentiation factor"/>
    <property type="match status" value="1"/>
</dbReference>
<dbReference type="InterPro" id="IPR036638">
    <property type="entry name" value="HLH_DNA-bd_sf"/>
</dbReference>
<feature type="region of interest" description="Disordered" evidence="8">
    <location>
        <begin position="165"/>
        <end position="186"/>
    </location>
</feature>
<keyword evidence="1" id="KW-0217">Developmental protein</keyword>
<evidence type="ECO:0000256" key="1">
    <source>
        <dbReference type="ARBA" id="ARBA00022473"/>
    </source>
</evidence>
<dbReference type="EMBL" id="AFYH01141702">
    <property type="status" value="NOT_ANNOTATED_CDS"/>
    <property type="molecule type" value="Genomic_DNA"/>
</dbReference>
<keyword evidence="11" id="KW-1185">Reference proteome</keyword>
<sequence>MYSMMESIYSDFENSSEMSYSPTDEDDSASLQTPASSPASPAPIPFPASAPEKPGGEEKGKKRKRGRCRAKNETLIHSIKKSRRVKANDRERNRMHNLNAALDHLRSVLPSFPDDTKLTKIETLRFAHNYIWALSETLRLADQGVAAAPKELFFPCLRPVDPPSPESDAGSWLASPSPSSSSSICTSNPCSPATSEDYCYGQADKVFLVHIIPKEFMSDVSSFTEYH</sequence>
<dbReference type="AlphaFoldDB" id="H3AR41"/>
<evidence type="ECO:0000256" key="3">
    <source>
        <dbReference type="ARBA" id="ARBA00022902"/>
    </source>
</evidence>
<evidence type="ECO:0000256" key="6">
    <source>
        <dbReference type="ARBA" id="ARBA00023163"/>
    </source>
</evidence>
<feature type="region of interest" description="Disordered" evidence="8">
    <location>
        <begin position="1"/>
        <end position="70"/>
    </location>
</feature>
<dbReference type="OrthoDB" id="5969565at2759"/>
<dbReference type="GO" id="GO:0046983">
    <property type="term" value="F:protein dimerization activity"/>
    <property type="evidence" value="ECO:0007669"/>
    <property type="project" value="InterPro"/>
</dbReference>
<accession>H3AR41</accession>
<dbReference type="Proteomes" id="UP000008672">
    <property type="component" value="Unassembled WGS sequence"/>
</dbReference>
<keyword evidence="7" id="KW-0539">Nucleus</keyword>
<reference evidence="10" key="2">
    <citation type="submission" date="2025-08" db="UniProtKB">
        <authorList>
            <consortium name="Ensembl"/>
        </authorList>
    </citation>
    <scope>IDENTIFICATION</scope>
</reference>
<reference evidence="11" key="1">
    <citation type="submission" date="2011-08" db="EMBL/GenBank/DDBJ databases">
        <title>The draft genome of Latimeria chalumnae.</title>
        <authorList>
            <person name="Di Palma F."/>
            <person name="Alfoldi J."/>
            <person name="Johnson J."/>
            <person name="Berlin A."/>
            <person name="Gnerre S."/>
            <person name="Jaffe D."/>
            <person name="MacCallum I."/>
            <person name="Young S."/>
            <person name="Walker B.J."/>
            <person name="Lander E."/>
            <person name="Lindblad-Toh K."/>
        </authorList>
    </citation>
    <scope>NUCLEOTIDE SEQUENCE [LARGE SCALE GENOMIC DNA]</scope>
    <source>
        <strain evidence="11">Wild caught</strain>
    </source>
</reference>
<dbReference type="Pfam" id="PF00010">
    <property type="entry name" value="HLH"/>
    <property type="match status" value="1"/>
</dbReference>
<reference evidence="10" key="3">
    <citation type="submission" date="2025-09" db="UniProtKB">
        <authorList>
            <consortium name="Ensembl"/>
        </authorList>
    </citation>
    <scope>IDENTIFICATION</scope>
</reference>
<dbReference type="eggNOG" id="KOG3898">
    <property type="taxonomic scope" value="Eukaryota"/>
</dbReference>
<dbReference type="HOGENOM" id="CLU_097959_0_0_1"/>
<evidence type="ECO:0000256" key="5">
    <source>
        <dbReference type="ARBA" id="ARBA00023125"/>
    </source>
</evidence>
<keyword evidence="6" id="KW-0804">Transcription</keyword>
<name>H3AR41_LATCH</name>
<dbReference type="PANTHER" id="PTHR19290:SF130">
    <property type="entry name" value="NEUROGENIN-1"/>
    <property type="match status" value="1"/>
</dbReference>
<dbReference type="GO" id="GO:0007423">
    <property type="term" value="P:sensory organ development"/>
    <property type="evidence" value="ECO:0007669"/>
    <property type="project" value="TreeGrafter"/>
</dbReference>
<evidence type="ECO:0000256" key="7">
    <source>
        <dbReference type="ARBA" id="ARBA00023242"/>
    </source>
</evidence>
<evidence type="ECO:0000313" key="10">
    <source>
        <dbReference type="Ensembl" id="ENSLACP00000012112.1"/>
    </source>
</evidence>
<organism evidence="10 11">
    <name type="scientific">Latimeria chalumnae</name>
    <name type="common">Coelacanth</name>
    <dbReference type="NCBI Taxonomy" id="7897"/>
    <lineage>
        <taxon>Eukaryota</taxon>
        <taxon>Metazoa</taxon>
        <taxon>Chordata</taxon>
        <taxon>Craniata</taxon>
        <taxon>Vertebrata</taxon>
        <taxon>Euteleostomi</taxon>
        <taxon>Coelacanthiformes</taxon>
        <taxon>Coelacanthidae</taxon>
        <taxon>Latimeria</taxon>
    </lineage>
</organism>
<dbReference type="InParanoid" id="H3AR41"/>